<reference evidence="7 8" key="1">
    <citation type="journal article" date="2016" name="Nat. Commun.">
        <title>Thousands of microbial genomes shed light on interconnected biogeochemical processes in an aquifer system.</title>
        <authorList>
            <person name="Anantharaman K."/>
            <person name="Brown C.T."/>
            <person name="Hug L.A."/>
            <person name="Sharon I."/>
            <person name="Castelle C.J."/>
            <person name="Probst A.J."/>
            <person name="Thomas B.C."/>
            <person name="Singh A."/>
            <person name="Wilkins M.J."/>
            <person name="Karaoz U."/>
            <person name="Brodie E.L."/>
            <person name="Williams K.H."/>
            <person name="Hubbard S.S."/>
            <person name="Banfield J.F."/>
        </authorList>
    </citation>
    <scope>NUCLEOTIDE SEQUENCE [LARGE SCALE GENOMIC DNA]</scope>
</reference>
<dbReference type="SUPFAM" id="SSF50104">
    <property type="entry name" value="Translation proteins SH3-like domain"/>
    <property type="match status" value="1"/>
</dbReference>
<dbReference type="InterPro" id="IPR057264">
    <property type="entry name" value="Ribosomal_uL24_C"/>
</dbReference>
<evidence type="ECO:0000313" key="8">
    <source>
        <dbReference type="Proteomes" id="UP000179153"/>
    </source>
</evidence>
<dbReference type="EMBL" id="MHOI01000018">
    <property type="protein sequence ID" value="OGZ61336.1"/>
    <property type="molecule type" value="Genomic_DNA"/>
</dbReference>
<dbReference type="CDD" id="cd06089">
    <property type="entry name" value="KOW_RPL26"/>
    <property type="match status" value="1"/>
</dbReference>
<dbReference type="Pfam" id="PF17136">
    <property type="entry name" value="ribosomal_L24"/>
    <property type="match status" value="1"/>
</dbReference>
<evidence type="ECO:0000259" key="6">
    <source>
        <dbReference type="Pfam" id="PF17136"/>
    </source>
</evidence>
<comment type="similarity">
    <text evidence="1 5">Belongs to the universal ribosomal protein uL24 family.</text>
</comment>
<dbReference type="GO" id="GO:0019843">
    <property type="term" value="F:rRNA binding"/>
    <property type="evidence" value="ECO:0007669"/>
    <property type="project" value="UniProtKB-UniRule"/>
</dbReference>
<dbReference type="InterPro" id="IPR014722">
    <property type="entry name" value="Rib_uL2_dom2"/>
</dbReference>
<dbReference type="InterPro" id="IPR008991">
    <property type="entry name" value="Translation_prot_SH3-like_sf"/>
</dbReference>
<dbReference type="Gene3D" id="2.30.30.30">
    <property type="match status" value="1"/>
</dbReference>
<keyword evidence="5" id="KW-0699">rRNA-binding</keyword>
<evidence type="ECO:0000256" key="5">
    <source>
        <dbReference type="HAMAP-Rule" id="MF_01326"/>
    </source>
</evidence>
<dbReference type="NCBIfam" id="TIGR01079">
    <property type="entry name" value="rplX_bact"/>
    <property type="match status" value="1"/>
</dbReference>
<evidence type="ECO:0000256" key="2">
    <source>
        <dbReference type="ARBA" id="ARBA00022980"/>
    </source>
</evidence>
<dbReference type="GO" id="GO:0006412">
    <property type="term" value="P:translation"/>
    <property type="evidence" value="ECO:0007669"/>
    <property type="project" value="UniProtKB-UniRule"/>
</dbReference>
<keyword evidence="2 5" id="KW-0689">Ribosomal protein</keyword>
<proteinExistence type="inferred from homology"/>
<dbReference type="InterPro" id="IPR003256">
    <property type="entry name" value="Ribosomal_uL24"/>
</dbReference>
<dbReference type="GO" id="GO:1990904">
    <property type="term" value="C:ribonucleoprotein complex"/>
    <property type="evidence" value="ECO:0007669"/>
    <property type="project" value="UniProtKB-KW"/>
</dbReference>
<evidence type="ECO:0000256" key="3">
    <source>
        <dbReference type="ARBA" id="ARBA00023274"/>
    </source>
</evidence>
<accession>A0A1G2HFQ2</accession>
<dbReference type="GO" id="GO:0003735">
    <property type="term" value="F:structural constituent of ribosome"/>
    <property type="evidence" value="ECO:0007669"/>
    <property type="project" value="InterPro"/>
</dbReference>
<dbReference type="GO" id="GO:0005840">
    <property type="term" value="C:ribosome"/>
    <property type="evidence" value="ECO:0007669"/>
    <property type="project" value="UniProtKB-KW"/>
</dbReference>
<feature type="domain" description="Large ribosomal subunit protein uL24 C-terminal" evidence="6">
    <location>
        <begin position="39"/>
        <end position="102"/>
    </location>
</feature>
<dbReference type="HAMAP" id="MF_01326_B">
    <property type="entry name" value="Ribosomal_uL24_B"/>
    <property type="match status" value="1"/>
</dbReference>
<dbReference type="PANTHER" id="PTHR12903">
    <property type="entry name" value="MITOCHONDRIAL RIBOSOMAL PROTEIN L24"/>
    <property type="match status" value="1"/>
</dbReference>
<protein>
    <recommendedName>
        <fullName evidence="4 5">Large ribosomal subunit protein uL24</fullName>
    </recommendedName>
</protein>
<comment type="function">
    <text evidence="5">One of two assembly initiator proteins, it binds directly to the 5'-end of the 23S rRNA, where it nucleates assembly of the 50S subunit.</text>
</comment>
<comment type="function">
    <text evidence="5">One of the proteins that surrounds the polypeptide exit tunnel on the outside of the subunit.</text>
</comment>
<organism evidence="7 8">
    <name type="scientific">Candidatus Spechtbacteria bacterium RIFCSPLOWO2_01_FULL_46_10</name>
    <dbReference type="NCBI Taxonomy" id="1802163"/>
    <lineage>
        <taxon>Bacteria</taxon>
        <taxon>Candidatus Spechtiibacteriota</taxon>
    </lineage>
</organism>
<dbReference type="STRING" id="1802163.A2932_02450"/>
<keyword evidence="3 5" id="KW-0687">Ribonucleoprotein</keyword>
<comment type="caution">
    <text evidence="7">The sequence shown here is derived from an EMBL/GenBank/DDBJ whole genome shotgun (WGS) entry which is preliminary data.</text>
</comment>
<evidence type="ECO:0000313" key="7">
    <source>
        <dbReference type="EMBL" id="OGZ61336.1"/>
    </source>
</evidence>
<sequence length="103" mass="11472">MKIKTGDKVVITRGKSRGKTGKVTVALPKEYKIVVGGANLHKKHRKPRREREKGQIVHVPFPIPVGNAKIICPACGKAARIGYKFDEKGEKQRVCKKCDKPIK</sequence>
<dbReference type="InterPro" id="IPR041988">
    <property type="entry name" value="Ribosomal_uL24_KOW"/>
</dbReference>
<evidence type="ECO:0000256" key="4">
    <source>
        <dbReference type="ARBA" id="ARBA00035206"/>
    </source>
</evidence>
<gene>
    <name evidence="5" type="primary">rplX</name>
    <name evidence="7" type="ORF">A2932_02450</name>
</gene>
<dbReference type="Proteomes" id="UP000179153">
    <property type="component" value="Unassembled WGS sequence"/>
</dbReference>
<comment type="subunit">
    <text evidence="5">Part of the 50S ribosomal subunit.</text>
</comment>
<keyword evidence="5" id="KW-0694">RNA-binding</keyword>
<dbReference type="AlphaFoldDB" id="A0A1G2HFQ2"/>
<name>A0A1G2HFQ2_9BACT</name>
<evidence type="ECO:0000256" key="1">
    <source>
        <dbReference type="ARBA" id="ARBA00010618"/>
    </source>
</evidence>